<evidence type="ECO:0000313" key="2">
    <source>
        <dbReference type="Proteomes" id="UP001632038"/>
    </source>
</evidence>
<keyword evidence="2" id="KW-1185">Reference proteome</keyword>
<comment type="caution">
    <text evidence="1">The sequence shown here is derived from an EMBL/GenBank/DDBJ whole genome shotgun (WGS) entry which is preliminary data.</text>
</comment>
<proteinExistence type="predicted"/>
<sequence length="154" mass="17866">MCDKSALITVKEILRTFVSVSAPWMRMIQRICNRASGVEMWRFHKIEFEFGLDSQTSWMLFGAIISETLLGRYIDGLADAVEQGLEKIVGVSNYSGVVSAKWNIADAQEKHEYKNCPLRWQDKHLMVFNIKEPYSINDIDNLREHWAVCFMEVE</sequence>
<dbReference type="AlphaFoldDB" id="A0ABD3CIY8"/>
<accession>A0ABD3CIY8</accession>
<dbReference type="Proteomes" id="UP001632038">
    <property type="component" value="Unassembled WGS sequence"/>
</dbReference>
<gene>
    <name evidence="1" type="ORF">CASFOL_026200</name>
</gene>
<evidence type="ECO:0000313" key="1">
    <source>
        <dbReference type="EMBL" id="KAL3629888.1"/>
    </source>
</evidence>
<organism evidence="1 2">
    <name type="scientific">Castilleja foliolosa</name>
    <dbReference type="NCBI Taxonomy" id="1961234"/>
    <lineage>
        <taxon>Eukaryota</taxon>
        <taxon>Viridiplantae</taxon>
        <taxon>Streptophyta</taxon>
        <taxon>Embryophyta</taxon>
        <taxon>Tracheophyta</taxon>
        <taxon>Spermatophyta</taxon>
        <taxon>Magnoliopsida</taxon>
        <taxon>eudicotyledons</taxon>
        <taxon>Gunneridae</taxon>
        <taxon>Pentapetalae</taxon>
        <taxon>asterids</taxon>
        <taxon>lamiids</taxon>
        <taxon>Lamiales</taxon>
        <taxon>Orobanchaceae</taxon>
        <taxon>Pedicularideae</taxon>
        <taxon>Castillejinae</taxon>
        <taxon>Castilleja</taxon>
    </lineage>
</organism>
<reference evidence="2" key="1">
    <citation type="journal article" date="2024" name="IScience">
        <title>Strigolactones Initiate the Formation of Haustorium-like Structures in Castilleja.</title>
        <authorList>
            <person name="Buerger M."/>
            <person name="Peterson D."/>
            <person name="Chory J."/>
        </authorList>
    </citation>
    <scope>NUCLEOTIDE SEQUENCE [LARGE SCALE GENOMIC DNA]</scope>
</reference>
<dbReference type="EMBL" id="JAVIJP010000033">
    <property type="protein sequence ID" value="KAL3629888.1"/>
    <property type="molecule type" value="Genomic_DNA"/>
</dbReference>
<name>A0ABD3CIY8_9LAMI</name>
<protein>
    <submittedName>
        <fullName evidence="1">Uncharacterized protein</fullName>
    </submittedName>
</protein>